<dbReference type="EMBL" id="ABCC02000044">
    <property type="protein sequence ID" value="EDP13933.1"/>
    <property type="molecule type" value="Genomic_DNA"/>
</dbReference>
<comment type="caution">
    <text evidence="1">The sequence shown here is derived from an EMBL/GenBank/DDBJ whole genome shotgun (WGS) entry which is preliminary data.</text>
</comment>
<dbReference type="PaxDb" id="411902-CLOBOL_05814"/>
<reference evidence="1 2" key="2">
    <citation type="submission" date="2007-09" db="EMBL/GenBank/DDBJ databases">
        <title>Draft genome sequence of Clostridium bolteae (ATCC BAA-613).</title>
        <authorList>
            <person name="Sudarsanam P."/>
            <person name="Ley R."/>
            <person name="Guruge J."/>
            <person name="Turnbaugh P.J."/>
            <person name="Mahowald M."/>
            <person name="Liep D."/>
            <person name="Gordon J."/>
        </authorList>
    </citation>
    <scope>NUCLEOTIDE SEQUENCE [LARGE SCALE GENOMIC DNA]</scope>
    <source>
        <strain evidence="2">ATCC BAA-613 / DSM 15670 / CCUG 46953 / JCM 12243 / WAL 16351</strain>
    </source>
</reference>
<dbReference type="HOGENOM" id="CLU_2823443_0_0_9"/>
<organism evidence="1 2">
    <name type="scientific">Enterocloster bolteae (strain ATCC BAA-613 / DSM 15670 / CCUG 46953 / JCM 12243 / WAL 16351)</name>
    <name type="common">Clostridium bolteae</name>
    <dbReference type="NCBI Taxonomy" id="411902"/>
    <lineage>
        <taxon>Bacteria</taxon>
        <taxon>Bacillati</taxon>
        <taxon>Bacillota</taxon>
        <taxon>Clostridia</taxon>
        <taxon>Lachnospirales</taxon>
        <taxon>Lachnospiraceae</taxon>
        <taxon>Enterocloster</taxon>
    </lineage>
</organism>
<accession>A8S0Z6</accession>
<gene>
    <name evidence="1" type="ORF">CLOBOL_05814</name>
</gene>
<name>A8S0Z6_ENTBW</name>
<evidence type="ECO:0000313" key="2">
    <source>
        <dbReference type="Proteomes" id="UP000005396"/>
    </source>
</evidence>
<reference evidence="1 2" key="1">
    <citation type="submission" date="2007-08" db="EMBL/GenBank/DDBJ databases">
        <authorList>
            <person name="Fulton L."/>
            <person name="Clifton S."/>
            <person name="Fulton B."/>
            <person name="Xu J."/>
            <person name="Minx P."/>
            <person name="Pepin K.H."/>
            <person name="Johnson M."/>
            <person name="Thiruvilangam P."/>
            <person name="Bhonagiri V."/>
            <person name="Nash W.E."/>
            <person name="Mardis E.R."/>
            <person name="Wilson R.K."/>
        </authorList>
    </citation>
    <scope>NUCLEOTIDE SEQUENCE [LARGE SCALE GENOMIC DNA]</scope>
    <source>
        <strain evidence="2">ATCC BAA-613 / DSM 15670 / CCUG 46953 / JCM 12243 / WAL 16351</strain>
    </source>
</reference>
<sequence length="66" mass="7341">MIGRRRKTEAFGDTVQTKPLPPIKGTAAFPLITSQIWGMLNSKNKKLNPIPILSMNLSGGRRIHEI</sequence>
<dbReference type="AlphaFoldDB" id="A8S0Z6"/>
<protein>
    <submittedName>
        <fullName evidence="1">Uncharacterized protein</fullName>
    </submittedName>
</protein>
<proteinExistence type="predicted"/>
<dbReference type="Proteomes" id="UP000005396">
    <property type="component" value="Unassembled WGS sequence"/>
</dbReference>
<evidence type="ECO:0000313" key="1">
    <source>
        <dbReference type="EMBL" id="EDP13933.1"/>
    </source>
</evidence>